<comment type="caution">
    <text evidence="6">The sequence shown here is derived from an EMBL/GenBank/DDBJ whole genome shotgun (WGS) entry which is preliminary data.</text>
</comment>
<dbReference type="GO" id="GO:0008757">
    <property type="term" value="F:S-adenosylmethionine-dependent methyltransferase activity"/>
    <property type="evidence" value="ECO:0007669"/>
    <property type="project" value="TreeGrafter"/>
</dbReference>
<dbReference type="Proteomes" id="UP001165065">
    <property type="component" value="Unassembled WGS sequence"/>
</dbReference>
<dbReference type="GO" id="GO:0008276">
    <property type="term" value="F:protein methyltransferase activity"/>
    <property type="evidence" value="ECO:0007669"/>
    <property type="project" value="TreeGrafter"/>
</dbReference>
<evidence type="ECO:0000256" key="1">
    <source>
        <dbReference type="ARBA" id="ARBA00006149"/>
    </source>
</evidence>
<evidence type="ECO:0000256" key="4">
    <source>
        <dbReference type="ARBA" id="ARBA00022691"/>
    </source>
</evidence>
<sequence>MPIGLDTLELLSLTTSSSPSTGTQEVLDLCCGSGAQGISYKILTDPTCELTMVDVNPRAVILCRFNASLNGVSVNVKLGSCYSPLDAPSKFALILCNPPFVAVPEPPSNVNVYDLPSLYASGGPKGDEVLKEVLGGLKFRLEENGRFYAVTEVQNVTKSPLTIMNMLGKEGGGRVNVAYCVEDVEDIAEYSVARSEESGIDVVGGGEGYEMGINGDGETSDRALVLISVGLDDEGENLYGYSKGITVEYPGDAFLESEGREFLREHLVFEPIRTVGHVGMDKQAFVEAERLKEFVCEAEAAALRSIFTDPQTRAICEGKLGARWESVLAKFESREWGGEHVRDVVERLDAPHLKPTGL</sequence>
<evidence type="ECO:0000313" key="6">
    <source>
        <dbReference type="EMBL" id="GMI49040.1"/>
    </source>
</evidence>
<name>A0A9W7GPH4_9STRA</name>
<reference evidence="7" key="1">
    <citation type="journal article" date="2023" name="Commun. Biol.">
        <title>Genome analysis of Parmales, the sister group of diatoms, reveals the evolutionary specialization of diatoms from phago-mixotrophs to photoautotrophs.</title>
        <authorList>
            <person name="Ban H."/>
            <person name="Sato S."/>
            <person name="Yoshikawa S."/>
            <person name="Yamada K."/>
            <person name="Nakamura Y."/>
            <person name="Ichinomiya M."/>
            <person name="Sato N."/>
            <person name="Blanc-Mathieu R."/>
            <person name="Endo H."/>
            <person name="Kuwata A."/>
            <person name="Ogata H."/>
        </authorList>
    </citation>
    <scope>NUCLEOTIDE SEQUENCE [LARGE SCALE GENOMIC DNA]</scope>
</reference>
<keyword evidence="4" id="KW-0949">S-adenosyl-L-methionine</keyword>
<dbReference type="PANTHER" id="PTHR45875:SF1">
    <property type="entry name" value="METHYLTRANSFERASE N6AMT1"/>
    <property type="match status" value="1"/>
</dbReference>
<dbReference type="PROSITE" id="PS00092">
    <property type="entry name" value="N6_MTASE"/>
    <property type="match status" value="1"/>
</dbReference>
<comment type="similarity">
    <text evidence="1">Belongs to the eukaryotic/archaeal PrmC-related family.</text>
</comment>
<dbReference type="GO" id="GO:0035657">
    <property type="term" value="C:eRF1 methyltransferase complex"/>
    <property type="evidence" value="ECO:0007669"/>
    <property type="project" value="TreeGrafter"/>
</dbReference>
<keyword evidence="7" id="KW-1185">Reference proteome</keyword>
<dbReference type="InterPro" id="IPR002052">
    <property type="entry name" value="DNA_methylase_N6_adenine_CS"/>
</dbReference>
<gene>
    <name evidence="6" type="ORF">TrCOL_g5109</name>
</gene>
<evidence type="ECO:0000256" key="2">
    <source>
        <dbReference type="ARBA" id="ARBA00022603"/>
    </source>
</evidence>
<evidence type="ECO:0000313" key="7">
    <source>
        <dbReference type="Proteomes" id="UP001165065"/>
    </source>
</evidence>
<dbReference type="EMBL" id="BRYA01000455">
    <property type="protein sequence ID" value="GMI49040.1"/>
    <property type="molecule type" value="Genomic_DNA"/>
</dbReference>
<accession>A0A9W7GPH4</accession>
<evidence type="ECO:0000259" key="5">
    <source>
        <dbReference type="Pfam" id="PF05175"/>
    </source>
</evidence>
<dbReference type="GO" id="GO:0003676">
    <property type="term" value="F:nucleic acid binding"/>
    <property type="evidence" value="ECO:0007669"/>
    <property type="project" value="InterPro"/>
</dbReference>
<dbReference type="Pfam" id="PF05175">
    <property type="entry name" value="MTS"/>
    <property type="match status" value="1"/>
</dbReference>
<dbReference type="InterPro" id="IPR052190">
    <property type="entry name" value="Euk-Arch_PrmC-MTase"/>
</dbReference>
<dbReference type="OrthoDB" id="269872at2759"/>
<protein>
    <recommendedName>
        <fullName evidence="5">Methyltransferase small domain-containing protein</fullName>
    </recommendedName>
</protein>
<dbReference type="SUPFAM" id="SSF53335">
    <property type="entry name" value="S-adenosyl-L-methionine-dependent methyltransferases"/>
    <property type="match status" value="1"/>
</dbReference>
<dbReference type="AlphaFoldDB" id="A0A9W7GPH4"/>
<dbReference type="PANTHER" id="PTHR45875">
    <property type="entry name" value="METHYLTRANSFERASE N6AMT1"/>
    <property type="match status" value="1"/>
</dbReference>
<keyword evidence="2" id="KW-0489">Methyltransferase</keyword>
<dbReference type="InterPro" id="IPR007848">
    <property type="entry name" value="Small_mtfrase_dom"/>
</dbReference>
<organism evidence="6 7">
    <name type="scientific">Triparma columacea</name>
    <dbReference type="NCBI Taxonomy" id="722753"/>
    <lineage>
        <taxon>Eukaryota</taxon>
        <taxon>Sar</taxon>
        <taxon>Stramenopiles</taxon>
        <taxon>Ochrophyta</taxon>
        <taxon>Bolidophyceae</taxon>
        <taxon>Parmales</taxon>
        <taxon>Triparmaceae</taxon>
        <taxon>Triparma</taxon>
    </lineage>
</organism>
<dbReference type="InterPro" id="IPR029063">
    <property type="entry name" value="SAM-dependent_MTases_sf"/>
</dbReference>
<dbReference type="GO" id="GO:0032259">
    <property type="term" value="P:methylation"/>
    <property type="evidence" value="ECO:0007669"/>
    <property type="project" value="UniProtKB-KW"/>
</dbReference>
<keyword evidence="3" id="KW-0808">Transferase</keyword>
<dbReference type="CDD" id="cd02440">
    <property type="entry name" value="AdoMet_MTases"/>
    <property type="match status" value="1"/>
</dbReference>
<dbReference type="Gene3D" id="3.40.50.150">
    <property type="entry name" value="Vaccinia Virus protein VP39"/>
    <property type="match status" value="1"/>
</dbReference>
<feature type="domain" description="Methyltransferase small" evidence="5">
    <location>
        <begin position="22"/>
        <end position="102"/>
    </location>
</feature>
<evidence type="ECO:0000256" key="3">
    <source>
        <dbReference type="ARBA" id="ARBA00022679"/>
    </source>
</evidence>
<proteinExistence type="inferred from homology"/>